<sequence length="653" mass="73869">MVSMKIGYGLVTLMVLPFIYASTVDGNLDIAAGEPKVRDYRLELTHAYGNPDGIYKSNFLINGQSPGPIIEGDEGDWVNITVVNYLPVSITIHFHGILQKGTPWSDGVPGITQYPILSGDCYSYLFQLKDQYGFYWYHAHYRGYSTDGLYGPIYIKPNKARERPYDLIVKSKEELDLIESLEKSPSYIIADDSFKLPMDDIMARMFHYGIDPLCISSILLNGKGRIYCHEYSTFHRLGSKSKLDRVPQFDSMGCIRSEKTNGYHDFKLDNFGLESPGFSRRCESTSRDNYVYFTNHSSWQYVNILNAGGQYTKAFSIDDHEFYVIAVDGVFIRPKLVHQLLIPVGSRYTVLLETNSSKHKNSKDPFAMRFAAIKTPQYIEALGYLIYGDNSTLSSVELQNIQQRNNINNGIKFQDLDGKLTEDNYDSVWPHETGPLSKVDQLNASKTGDHTFELYLNRTGVVEFSMFKDGTKLPAGFELSKPLLHMDFSDEENTFASFNGSLTDNIQEGDIVDIIINNFRTIDHPIHMHGHLFHLISYSETENFPYATVEEAAKNNYTNLNFENPPMFDIAYTPAKGHSVIRITANNPGIWLIHCHNLGHLLGGMGAVLFESIASIPKIPPLYLKQVHVEYNMQSDLGITELKNNTHDGSLQS</sequence>
<name>Q6BX07_DEBHA</name>
<evidence type="ECO:0000313" key="13">
    <source>
        <dbReference type="Proteomes" id="UP000000599"/>
    </source>
</evidence>
<evidence type="ECO:0000256" key="1">
    <source>
        <dbReference type="ARBA" id="ARBA00010609"/>
    </source>
</evidence>
<dbReference type="InterPro" id="IPR011706">
    <property type="entry name" value="Cu-oxidase_C"/>
</dbReference>
<dbReference type="AlphaFoldDB" id="Q6BX07"/>
<dbReference type="GO" id="GO:0005507">
    <property type="term" value="F:copper ion binding"/>
    <property type="evidence" value="ECO:0007669"/>
    <property type="project" value="InterPro"/>
</dbReference>
<evidence type="ECO:0000259" key="9">
    <source>
        <dbReference type="Pfam" id="PF00394"/>
    </source>
</evidence>
<dbReference type="Gene3D" id="2.60.40.420">
    <property type="entry name" value="Cupredoxins - blue copper proteins"/>
    <property type="match status" value="3"/>
</dbReference>
<dbReference type="InterPro" id="IPR045087">
    <property type="entry name" value="Cu-oxidase_fam"/>
</dbReference>
<feature type="chain" id="PRO_5004271183" evidence="8">
    <location>
        <begin position="22"/>
        <end position="653"/>
    </location>
</feature>
<dbReference type="OMA" id="RNPPYRD"/>
<keyword evidence="3" id="KW-0479">Metal-binding</keyword>
<gene>
    <name evidence="12" type="ordered locus">DEHA2B06974g</name>
</gene>
<feature type="signal peptide" evidence="8">
    <location>
        <begin position="1"/>
        <end position="21"/>
    </location>
</feature>
<dbReference type="PROSITE" id="PS00080">
    <property type="entry name" value="MULTICOPPER_OXIDASE2"/>
    <property type="match status" value="1"/>
</dbReference>
<evidence type="ECO:0000256" key="2">
    <source>
        <dbReference type="ARBA" id="ARBA00022496"/>
    </source>
</evidence>
<dbReference type="GeneID" id="2913080"/>
<evidence type="ECO:0000313" key="12">
    <source>
        <dbReference type="EMBL" id="CAG85260.2"/>
    </source>
</evidence>
<dbReference type="InterPro" id="IPR008972">
    <property type="entry name" value="Cupredoxin"/>
</dbReference>
<evidence type="ECO:0000256" key="5">
    <source>
        <dbReference type="ARBA" id="ARBA00023002"/>
    </source>
</evidence>
<dbReference type="InterPro" id="IPR033138">
    <property type="entry name" value="Cu_oxidase_CS"/>
</dbReference>
<dbReference type="eggNOG" id="KOG1263">
    <property type="taxonomic scope" value="Eukaryota"/>
</dbReference>
<dbReference type="Pfam" id="PF00394">
    <property type="entry name" value="Cu-oxidase"/>
    <property type="match status" value="1"/>
</dbReference>
<dbReference type="InParanoid" id="Q6BX07"/>
<dbReference type="InterPro" id="IPR011707">
    <property type="entry name" value="Cu-oxidase-like_N"/>
</dbReference>
<feature type="domain" description="Plastocyanin-like" evidence="11">
    <location>
        <begin position="50"/>
        <end position="159"/>
    </location>
</feature>
<keyword evidence="4 8" id="KW-0732">Signal</keyword>
<dbReference type="Pfam" id="PF07731">
    <property type="entry name" value="Cu-oxidase_2"/>
    <property type="match status" value="1"/>
</dbReference>
<keyword evidence="7" id="KW-0325">Glycoprotein</keyword>
<evidence type="ECO:0000259" key="11">
    <source>
        <dbReference type="Pfam" id="PF07732"/>
    </source>
</evidence>
<dbReference type="VEuPathDB" id="FungiDB:DEHA2B06974g"/>
<dbReference type="PANTHER" id="PTHR11709:SF488">
    <property type="entry name" value="LACCASE-RELATED"/>
    <property type="match status" value="1"/>
</dbReference>
<dbReference type="GO" id="GO:0016491">
    <property type="term" value="F:oxidoreductase activity"/>
    <property type="evidence" value="ECO:0007669"/>
    <property type="project" value="UniProtKB-KW"/>
</dbReference>
<dbReference type="Pfam" id="PF07732">
    <property type="entry name" value="Cu-oxidase_3"/>
    <property type="match status" value="1"/>
</dbReference>
<dbReference type="KEGG" id="dha:DEHA2B06974g"/>
<dbReference type="HOGENOM" id="CLU_006504_5_1_1"/>
<dbReference type="OrthoDB" id="2121828at2759"/>
<reference evidence="12 13" key="1">
    <citation type="journal article" date="2004" name="Nature">
        <title>Genome evolution in yeasts.</title>
        <authorList>
            <consortium name="Genolevures"/>
            <person name="Dujon B."/>
            <person name="Sherman D."/>
            <person name="Fischer G."/>
            <person name="Durrens P."/>
            <person name="Casaregola S."/>
            <person name="Lafontaine I."/>
            <person name="de Montigny J."/>
            <person name="Marck C."/>
            <person name="Neuveglise C."/>
            <person name="Talla E."/>
            <person name="Goffard N."/>
            <person name="Frangeul L."/>
            <person name="Aigle M."/>
            <person name="Anthouard V."/>
            <person name="Babour A."/>
            <person name="Barbe V."/>
            <person name="Barnay S."/>
            <person name="Blanchin S."/>
            <person name="Beckerich J.M."/>
            <person name="Beyne E."/>
            <person name="Bleykasten C."/>
            <person name="Boisrame A."/>
            <person name="Boyer J."/>
            <person name="Cattolico L."/>
            <person name="Confanioleri F."/>
            <person name="de Daruvar A."/>
            <person name="Despons L."/>
            <person name="Fabre E."/>
            <person name="Fairhead C."/>
            <person name="Ferry-Dumazet H."/>
            <person name="Groppi A."/>
            <person name="Hantraye F."/>
            <person name="Hennequin C."/>
            <person name="Jauniaux N."/>
            <person name="Joyet P."/>
            <person name="Kachouri R."/>
            <person name="Kerrest A."/>
            <person name="Koszul R."/>
            <person name="Lemaire M."/>
            <person name="Lesur I."/>
            <person name="Ma L."/>
            <person name="Muller H."/>
            <person name="Nicaud J.M."/>
            <person name="Nikolski M."/>
            <person name="Oztas S."/>
            <person name="Ozier-Kalogeropoulos O."/>
            <person name="Pellenz S."/>
            <person name="Potier S."/>
            <person name="Richard G.F."/>
            <person name="Straub M.L."/>
            <person name="Suleau A."/>
            <person name="Swennene D."/>
            <person name="Tekaia F."/>
            <person name="Wesolowski-Louvel M."/>
            <person name="Westhof E."/>
            <person name="Wirth B."/>
            <person name="Zeniou-Meyer M."/>
            <person name="Zivanovic I."/>
            <person name="Bolotin-Fukuhara M."/>
            <person name="Thierry A."/>
            <person name="Bouchier C."/>
            <person name="Caudron B."/>
            <person name="Scarpelli C."/>
            <person name="Gaillardin C."/>
            <person name="Weissenbach J."/>
            <person name="Wincker P."/>
            <person name="Souciet J.L."/>
        </authorList>
    </citation>
    <scope>NUCLEOTIDE SEQUENCE [LARGE SCALE GENOMIC DNA]</scope>
    <source>
        <strain evidence="13">ATCC 36239 / CBS 767 / BCRC 21394 / JCM 1990 / NBRC 0083 / IGC 2968</strain>
    </source>
</reference>
<keyword evidence="2" id="KW-0813">Transport</keyword>
<dbReference type="InterPro" id="IPR001117">
    <property type="entry name" value="Cu-oxidase_2nd"/>
</dbReference>
<dbReference type="PROSITE" id="PS00079">
    <property type="entry name" value="MULTICOPPER_OXIDASE1"/>
    <property type="match status" value="1"/>
</dbReference>
<evidence type="ECO:0000256" key="3">
    <source>
        <dbReference type="ARBA" id="ARBA00022723"/>
    </source>
</evidence>
<keyword evidence="2" id="KW-0408">Iron</keyword>
<keyword evidence="5" id="KW-0560">Oxidoreductase</keyword>
<dbReference type="Proteomes" id="UP000000599">
    <property type="component" value="Chromosome B"/>
</dbReference>
<evidence type="ECO:0000256" key="7">
    <source>
        <dbReference type="ARBA" id="ARBA00023180"/>
    </source>
</evidence>
<dbReference type="SUPFAM" id="SSF49503">
    <property type="entry name" value="Cupredoxins"/>
    <property type="match status" value="3"/>
</dbReference>
<dbReference type="STRING" id="284592.Q6BX07"/>
<evidence type="ECO:0000256" key="4">
    <source>
        <dbReference type="ARBA" id="ARBA00022729"/>
    </source>
</evidence>
<dbReference type="CDD" id="cd13850">
    <property type="entry name" value="CuRO_1_Abr2_like"/>
    <property type="match status" value="1"/>
</dbReference>
<dbReference type="PANTHER" id="PTHR11709">
    <property type="entry name" value="MULTI-COPPER OXIDASE"/>
    <property type="match status" value="1"/>
</dbReference>
<accession>Q6BX07</accession>
<dbReference type="EMBL" id="CR382134">
    <property type="protein sequence ID" value="CAG85260.2"/>
    <property type="molecule type" value="Genomic_DNA"/>
</dbReference>
<organism evidence="12 13">
    <name type="scientific">Debaryomyces hansenii (strain ATCC 36239 / CBS 767 / BCRC 21394 / JCM 1990 / NBRC 0083 / IGC 2968)</name>
    <name type="common">Yeast</name>
    <name type="synonym">Torulaspora hansenii</name>
    <dbReference type="NCBI Taxonomy" id="284592"/>
    <lineage>
        <taxon>Eukaryota</taxon>
        <taxon>Fungi</taxon>
        <taxon>Dikarya</taxon>
        <taxon>Ascomycota</taxon>
        <taxon>Saccharomycotina</taxon>
        <taxon>Pichiomycetes</taxon>
        <taxon>Debaryomycetaceae</taxon>
        <taxon>Debaryomyces</taxon>
    </lineage>
</organism>
<dbReference type="RefSeq" id="XP_457262.2">
    <property type="nucleotide sequence ID" value="XM_457262.1"/>
</dbReference>
<evidence type="ECO:0000256" key="6">
    <source>
        <dbReference type="ARBA" id="ARBA00023008"/>
    </source>
</evidence>
<dbReference type="InterPro" id="IPR002355">
    <property type="entry name" value="Cu_oxidase_Cu_BS"/>
</dbReference>
<keyword evidence="2" id="KW-0406">Ion transport</keyword>
<feature type="domain" description="Plastocyanin-like" evidence="10">
    <location>
        <begin position="500"/>
        <end position="612"/>
    </location>
</feature>
<comment type="similarity">
    <text evidence="1">Belongs to the multicopper oxidase family.</text>
</comment>
<dbReference type="GO" id="GO:0006826">
    <property type="term" value="P:iron ion transport"/>
    <property type="evidence" value="ECO:0007669"/>
    <property type="project" value="UniProtKB-KW"/>
</dbReference>
<evidence type="ECO:0000256" key="8">
    <source>
        <dbReference type="SAM" id="SignalP"/>
    </source>
</evidence>
<proteinExistence type="inferred from homology"/>
<keyword evidence="13" id="KW-1185">Reference proteome</keyword>
<protein>
    <submittedName>
        <fullName evidence="12">DEHA2B06974p</fullName>
    </submittedName>
</protein>
<keyword evidence="6" id="KW-0186">Copper</keyword>
<feature type="domain" description="Plastocyanin-like" evidence="9">
    <location>
        <begin position="214"/>
        <end position="357"/>
    </location>
</feature>
<evidence type="ECO:0000259" key="10">
    <source>
        <dbReference type="Pfam" id="PF07731"/>
    </source>
</evidence>
<keyword evidence="2" id="KW-0410">Iron transport</keyword>